<protein>
    <submittedName>
        <fullName evidence="1">22763_t:CDS:1</fullName>
    </submittedName>
</protein>
<evidence type="ECO:0000313" key="2">
    <source>
        <dbReference type="Proteomes" id="UP000789920"/>
    </source>
</evidence>
<name>A0ACA9L432_9GLOM</name>
<accession>A0ACA9L432</accession>
<dbReference type="Proteomes" id="UP000789920">
    <property type="component" value="Unassembled WGS sequence"/>
</dbReference>
<dbReference type="EMBL" id="CAJVQC010002133">
    <property type="protein sequence ID" value="CAG8506391.1"/>
    <property type="molecule type" value="Genomic_DNA"/>
</dbReference>
<organism evidence="1 2">
    <name type="scientific">Racocetra persica</name>
    <dbReference type="NCBI Taxonomy" id="160502"/>
    <lineage>
        <taxon>Eukaryota</taxon>
        <taxon>Fungi</taxon>
        <taxon>Fungi incertae sedis</taxon>
        <taxon>Mucoromycota</taxon>
        <taxon>Glomeromycotina</taxon>
        <taxon>Glomeromycetes</taxon>
        <taxon>Diversisporales</taxon>
        <taxon>Gigasporaceae</taxon>
        <taxon>Racocetra</taxon>
    </lineage>
</organism>
<proteinExistence type="predicted"/>
<keyword evidence="2" id="KW-1185">Reference proteome</keyword>
<reference evidence="1" key="1">
    <citation type="submission" date="2021-06" db="EMBL/GenBank/DDBJ databases">
        <authorList>
            <person name="Kallberg Y."/>
            <person name="Tangrot J."/>
            <person name="Rosling A."/>
        </authorList>
    </citation>
    <scope>NUCLEOTIDE SEQUENCE</scope>
    <source>
        <strain evidence="1">MA461A</strain>
    </source>
</reference>
<comment type="caution">
    <text evidence="1">The sequence shown here is derived from an EMBL/GenBank/DDBJ whole genome shotgun (WGS) entry which is preliminary data.</text>
</comment>
<evidence type="ECO:0000313" key="1">
    <source>
        <dbReference type="EMBL" id="CAG8506391.1"/>
    </source>
</evidence>
<gene>
    <name evidence="1" type="ORF">RPERSI_LOCUS2056</name>
</gene>
<sequence length="607" mass="68637">MRFLLEKVMRALINEDLLKAIQDIQSSLAVLPDIQVQIAKLTEAISTLVPPEGKERLTPKIVTNGVSGFPISPTLSPMVETTGSVSEPINDLTNIKQLSEKETSNIKVVGNESHNESGDKSKKRMSVAERKKSRRARKKQVASQSQGESSSNEAEIEQKSAQEIQPKKIQEQDHALIREGMTPTQPGSQPPPRVPARNKINRAVYRSGSKERIDRKPGNVYPRETLQDNYNLSVPTFEEMKLRPELLRGIRALGYDQPTSIQKRAIKAILTRRDVIIQVPRSEERTLTYLIGLLQHVDPRVKSCQGIVLVHSKDLCFAIQDLIEVMAKHRQISWTVCVGGYPVRQDVEKLKSGGQQIIIGTPGRLIDLMTERRGFDISDVKMIVVEDSCIMFNSTFRTQALDIIHSSPNRAQRVFMTTATTFTLADIRRILTPNANIILTDVHMSEGLELFYTLVEKEELKLNSLCELYKTSDMGKSIIFCDNGERVDWLADKLSTLFENIEVFPLHSMTNQSERHEIVKSFWQSSNPAIVVTTDSFAAVLSFKPVKYSIHFDLPYKKEDYHDRICCCGGYGSPGTVINILMRNQLYDLGLLERYFRIQSKELPEPV</sequence>